<keyword evidence="1" id="KW-0472">Membrane</keyword>
<dbReference type="eggNOG" id="COG0438">
    <property type="taxonomic scope" value="Bacteria"/>
</dbReference>
<proteinExistence type="predicted"/>
<evidence type="ECO:0000313" key="5">
    <source>
        <dbReference type="Proteomes" id="UP000004671"/>
    </source>
</evidence>
<dbReference type="Proteomes" id="UP000183868">
    <property type="component" value="Chromosome"/>
</dbReference>
<protein>
    <submittedName>
        <fullName evidence="4">Glycosyl transferase group 1</fullName>
    </submittedName>
    <submittedName>
        <fullName evidence="3">Glycosyltransferase involved in cell wall bisynthesis</fullName>
    </submittedName>
</protein>
<keyword evidence="1" id="KW-1133">Transmembrane helix</keyword>
<name>H1XS40_CALAY</name>
<dbReference type="EMBL" id="CM001402">
    <property type="protein sequence ID" value="EHO40204.1"/>
    <property type="molecule type" value="Genomic_DNA"/>
</dbReference>
<keyword evidence="4" id="KW-0808">Transferase</keyword>
<dbReference type="STRING" id="880073.Cabys_3395"/>
<keyword evidence="5" id="KW-1185">Reference proteome</keyword>
<evidence type="ECO:0000256" key="1">
    <source>
        <dbReference type="SAM" id="Phobius"/>
    </source>
</evidence>
<sequence>MNIVIATSSSIPYGLALSNRILSFAKGFQKNGHNCEILILNPTEKDNRTRNRKPSGFYENIKYRYACKSTIIPSSRILKVLIFFKSIFSSIYYLNKKNENNKIDVILIFHTYSIYLFLISIYSKIKKIKIIHERNEYPFIGIKNVFKKLDYFFYCNVVIKIFDGYIFITKELEKYFKNYLNLKKPSIIIPILVEPERFKNRKNNFQLNFNYLAYCGYLWGDKDGVDILVEAFSNVLKIYSDLKLFLIGDISNQHEFKKLFDRLEKLGISNNVVFTGKVSRDEMPYLLYGAKLLLLSRPDNVQAKGGFPTKLGEYLATGKPVVVTRVGEIPYYLKDRVNAFLAKPDSSEAFANKILEALNDYNFAKKIGENGKKLSMKEFNYIFQTKRLISFFNTI</sequence>
<dbReference type="HOGENOM" id="CLU_009583_42_0_0"/>
<dbReference type="EMBL" id="CP018099">
    <property type="protein sequence ID" value="APF20143.1"/>
    <property type="molecule type" value="Genomic_DNA"/>
</dbReference>
<dbReference type="PaxDb" id="880073-Calab_0561"/>
<feature type="transmembrane region" description="Helical" evidence="1">
    <location>
        <begin position="106"/>
        <end position="125"/>
    </location>
</feature>
<dbReference type="AlphaFoldDB" id="H1XS40"/>
<dbReference type="PANTHER" id="PTHR12526">
    <property type="entry name" value="GLYCOSYLTRANSFERASE"/>
    <property type="match status" value="1"/>
</dbReference>
<evidence type="ECO:0000313" key="4">
    <source>
        <dbReference type="EMBL" id="EHO40204.1"/>
    </source>
</evidence>
<feature type="transmembrane region" description="Helical" evidence="1">
    <location>
        <begin position="77"/>
        <end position="94"/>
    </location>
</feature>
<dbReference type="InParanoid" id="H1XS40"/>
<dbReference type="SUPFAM" id="SSF53756">
    <property type="entry name" value="UDP-Glycosyltransferase/glycogen phosphorylase"/>
    <property type="match status" value="1"/>
</dbReference>
<evidence type="ECO:0000313" key="3">
    <source>
        <dbReference type="EMBL" id="APF20143.1"/>
    </source>
</evidence>
<dbReference type="Pfam" id="PF00534">
    <property type="entry name" value="Glycos_transf_1"/>
    <property type="match status" value="1"/>
</dbReference>
<accession>H1XS40</accession>
<gene>
    <name evidence="3" type="ORF">Cabys_3395</name>
    <name evidence="4" type="ORF">Calab_0561</name>
</gene>
<reference evidence="4 5" key="1">
    <citation type="submission" date="2011-09" db="EMBL/GenBank/DDBJ databases">
        <title>The permanent draft genome of Caldithrix abyssi DSM 13497.</title>
        <authorList>
            <consortium name="US DOE Joint Genome Institute (JGI-PGF)"/>
            <person name="Lucas S."/>
            <person name="Han J."/>
            <person name="Lapidus A."/>
            <person name="Bruce D."/>
            <person name="Goodwin L."/>
            <person name="Pitluck S."/>
            <person name="Peters L."/>
            <person name="Kyrpides N."/>
            <person name="Mavromatis K."/>
            <person name="Ivanova N."/>
            <person name="Mikhailova N."/>
            <person name="Chertkov O."/>
            <person name="Detter J.C."/>
            <person name="Tapia R."/>
            <person name="Han C."/>
            <person name="Land M."/>
            <person name="Hauser L."/>
            <person name="Markowitz V."/>
            <person name="Cheng J.-F."/>
            <person name="Hugenholtz P."/>
            <person name="Woyke T."/>
            <person name="Wu D."/>
            <person name="Spring S."/>
            <person name="Brambilla E."/>
            <person name="Klenk H.-P."/>
            <person name="Eisen J.A."/>
        </authorList>
    </citation>
    <scope>NUCLEOTIDE SEQUENCE [LARGE SCALE GENOMIC DNA]</scope>
    <source>
        <strain evidence="4 5">DSM 13497</strain>
    </source>
</reference>
<keyword evidence="1" id="KW-0812">Transmembrane</keyword>
<dbReference type="RefSeq" id="WP_006927132.1">
    <property type="nucleotide sequence ID" value="NZ_CM001402.1"/>
</dbReference>
<organism evidence="4 5">
    <name type="scientific">Caldithrix abyssi DSM 13497</name>
    <dbReference type="NCBI Taxonomy" id="880073"/>
    <lineage>
        <taxon>Bacteria</taxon>
        <taxon>Pseudomonadati</taxon>
        <taxon>Calditrichota</taxon>
        <taxon>Calditrichia</taxon>
        <taxon>Calditrichales</taxon>
        <taxon>Calditrichaceae</taxon>
        <taxon>Caldithrix</taxon>
    </lineage>
</organism>
<dbReference type="Proteomes" id="UP000004671">
    <property type="component" value="Chromosome"/>
</dbReference>
<dbReference type="GO" id="GO:0016757">
    <property type="term" value="F:glycosyltransferase activity"/>
    <property type="evidence" value="ECO:0007669"/>
    <property type="project" value="InterPro"/>
</dbReference>
<dbReference type="PANTHER" id="PTHR12526:SF630">
    <property type="entry name" value="GLYCOSYLTRANSFERASE"/>
    <property type="match status" value="1"/>
</dbReference>
<evidence type="ECO:0000259" key="2">
    <source>
        <dbReference type="Pfam" id="PF00534"/>
    </source>
</evidence>
<dbReference type="KEGG" id="caby:Cabys_3395"/>
<feature type="domain" description="Glycosyl transferase family 1" evidence="2">
    <location>
        <begin position="200"/>
        <end position="373"/>
    </location>
</feature>
<reference evidence="3 6" key="2">
    <citation type="submission" date="2016-11" db="EMBL/GenBank/DDBJ databases">
        <title>Genomic analysis of Caldithrix abyssi and proposal of a novel bacterial phylum Caldithrichaeota.</title>
        <authorList>
            <person name="Kublanov I."/>
            <person name="Sigalova O."/>
            <person name="Gavrilov S."/>
            <person name="Lebedinsky A."/>
            <person name="Ivanova N."/>
            <person name="Daum C."/>
            <person name="Reddy T."/>
            <person name="Klenk H.P."/>
            <person name="Goker M."/>
            <person name="Reva O."/>
            <person name="Miroshnichenko M."/>
            <person name="Kyprides N."/>
            <person name="Woyke T."/>
            <person name="Gelfand M."/>
        </authorList>
    </citation>
    <scope>NUCLEOTIDE SEQUENCE [LARGE SCALE GENOMIC DNA]</scope>
    <source>
        <strain evidence="3 6">LF13</strain>
    </source>
</reference>
<dbReference type="Gene3D" id="3.40.50.2000">
    <property type="entry name" value="Glycogen Phosphorylase B"/>
    <property type="match status" value="2"/>
</dbReference>
<evidence type="ECO:0000313" key="6">
    <source>
        <dbReference type="Proteomes" id="UP000183868"/>
    </source>
</evidence>
<dbReference type="InterPro" id="IPR001296">
    <property type="entry name" value="Glyco_trans_1"/>
</dbReference>